<feature type="region of interest" description="Disordered" evidence="1">
    <location>
        <begin position="430"/>
        <end position="450"/>
    </location>
</feature>
<proteinExistence type="predicted"/>
<dbReference type="SMART" id="SM00256">
    <property type="entry name" value="FBOX"/>
    <property type="match status" value="1"/>
</dbReference>
<evidence type="ECO:0000256" key="1">
    <source>
        <dbReference type="SAM" id="MobiDB-lite"/>
    </source>
</evidence>
<dbReference type="InterPro" id="IPR036047">
    <property type="entry name" value="F-box-like_dom_sf"/>
</dbReference>
<sequence length="486" mass="56087">MDVNCLPDDVLSKVFSLLPPVMLLDSVPLVCKRWHQLSKQPDSWRNFNLTFPSDASKKQLGELSRFAKAAPYINCLDFSDIEALNPQLSSIVYSLINEHKIIKILHTMETSTKKMRAFNKSMLQKFTPSLREVFIPLVSPDSISEEYHANINKMLTLVSEIPHLQSLGFKRIAVQEFKNYKGQLGKGCPSLKKFVLQSRFKATGVWNCLIFDVLKSKKDLLQEIDFEIVCEPVEKFMAAVRGCHNVETLKVPIGILPVVDHMSKLRSLGLYFTWFFDSFVITPLPELMKFIDESPVIQNITELTLSSSHHCRWLPEYNAAVNQSLEALAKRSKGIQVFRINNLRVKERVLNLFFSQMKNVHTIILHKCSESILGNHINIDPKNKKYVIIEDFRVNSKSAQEEFENIVQKLQSSQPQLVMVFSCRIVDYDESDESGSSDESDDDSNFDDYDYYDDEYEFTYFDYLRNRYGEDLSDSELYAFMSSDED</sequence>
<dbReference type="RefSeq" id="XP_026279125.1">
    <property type="nucleotide sequence ID" value="XM_026423340.2"/>
</dbReference>
<dbReference type="PROSITE" id="PS50181">
    <property type="entry name" value="FBOX"/>
    <property type="match status" value="1"/>
</dbReference>
<dbReference type="AlphaFoldDB" id="A0A6J1SKQ2"/>
<accession>A0A6J1SKQ2</accession>
<dbReference type="SUPFAM" id="SSF52047">
    <property type="entry name" value="RNI-like"/>
    <property type="match status" value="1"/>
</dbReference>
<dbReference type="Pfam" id="PF12937">
    <property type="entry name" value="F-box-like"/>
    <property type="match status" value="1"/>
</dbReference>
<dbReference type="InterPro" id="IPR032675">
    <property type="entry name" value="LRR_dom_sf"/>
</dbReference>
<dbReference type="OrthoDB" id="411076at2759"/>
<dbReference type="Gene3D" id="1.20.1280.50">
    <property type="match status" value="1"/>
</dbReference>
<gene>
    <name evidence="3" type="primary">LOC113207006</name>
</gene>
<dbReference type="PANTHER" id="PTHR38926:SF5">
    <property type="entry name" value="F-BOX AND LEUCINE-RICH REPEAT PROTEIN 6"/>
    <property type="match status" value="1"/>
</dbReference>
<dbReference type="PANTHER" id="PTHR38926">
    <property type="entry name" value="F-BOX DOMAIN CONTAINING PROTEIN, EXPRESSED"/>
    <property type="match status" value="1"/>
</dbReference>
<dbReference type="Proteomes" id="UP000504606">
    <property type="component" value="Unplaced"/>
</dbReference>
<dbReference type="KEGG" id="foc:113207006"/>
<keyword evidence="2" id="KW-1185">Reference proteome</keyword>
<evidence type="ECO:0000313" key="3">
    <source>
        <dbReference type="RefSeq" id="XP_026279125.1"/>
    </source>
</evidence>
<protein>
    <submittedName>
        <fullName evidence="3">Uncharacterized protein LOC113207006</fullName>
    </submittedName>
</protein>
<dbReference type="Gene3D" id="3.80.10.10">
    <property type="entry name" value="Ribonuclease Inhibitor"/>
    <property type="match status" value="1"/>
</dbReference>
<reference evidence="3" key="1">
    <citation type="submission" date="2025-08" db="UniProtKB">
        <authorList>
            <consortium name="RefSeq"/>
        </authorList>
    </citation>
    <scope>IDENTIFICATION</scope>
    <source>
        <tissue evidence="3">Whole organism</tissue>
    </source>
</reference>
<name>A0A6J1SKQ2_FRAOC</name>
<dbReference type="InterPro" id="IPR001810">
    <property type="entry name" value="F-box_dom"/>
</dbReference>
<dbReference type="GeneID" id="113207006"/>
<dbReference type="SUPFAM" id="SSF81383">
    <property type="entry name" value="F-box domain"/>
    <property type="match status" value="1"/>
</dbReference>
<evidence type="ECO:0000313" key="2">
    <source>
        <dbReference type="Proteomes" id="UP000504606"/>
    </source>
</evidence>
<organism evidence="2 3">
    <name type="scientific">Frankliniella occidentalis</name>
    <name type="common">Western flower thrips</name>
    <name type="synonym">Euthrips occidentalis</name>
    <dbReference type="NCBI Taxonomy" id="133901"/>
    <lineage>
        <taxon>Eukaryota</taxon>
        <taxon>Metazoa</taxon>
        <taxon>Ecdysozoa</taxon>
        <taxon>Arthropoda</taxon>
        <taxon>Hexapoda</taxon>
        <taxon>Insecta</taxon>
        <taxon>Pterygota</taxon>
        <taxon>Neoptera</taxon>
        <taxon>Paraneoptera</taxon>
        <taxon>Thysanoptera</taxon>
        <taxon>Terebrantia</taxon>
        <taxon>Thripoidea</taxon>
        <taxon>Thripidae</taxon>
        <taxon>Frankliniella</taxon>
    </lineage>
</organism>